<comment type="caution">
    <text evidence="1">The sequence shown here is derived from an EMBL/GenBank/DDBJ whole genome shotgun (WGS) entry which is preliminary data.</text>
</comment>
<organism evidence="1 2">
    <name type="scientific">Nannochloropsis gaditana</name>
    <dbReference type="NCBI Taxonomy" id="72520"/>
    <lineage>
        <taxon>Eukaryota</taxon>
        <taxon>Sar</taxon>
        <taxon>Stramenopiles</taxon>
        <taxon>Ochrophyta</taxon>
        <taxon>Eustigmatophyceae</taxon>
        <taxon>Eustigmatales</taxon>
        <taxon>Monodopsidaceae</taxon>
        <taxon>Nannochloropsis</taxon>
    </lineage>
</organism>
<evidence type="ECO:0000313" key="2">
    <source>
        <dbReference type="Proteomes" id="UP000019335"/>
    </source>
</evidence>
<dbReference type="AlphaFoldDB" id="W7TQK4"/>
<name>W7TQK4_9STRA</name>
<proteinExistence type="predicted"/>
<evidence type="ECO:0000313" key="1">
    <source>
        <dbReference type="EMBL" id="EWM25808.1"/>
    </source>
</evidence>
<keyword evidence="2" id="KW-1185">Reference proteome</keyword>
<dbReference type="EMBL" id="AZIL01000830">
    <property type="protein sequence ID" value="EWM25808.1"/>
    <property type="molecule type" value="Genomic_DNA"/>
</dbReference>
<accession>W7TQK4</accession>
<gene>
    <name evidence="1" type="ORF">Naga_100021g13</name>
</gene>
<reference evidence="1 2" key="1">
    <citation type="journal article" date="2014" name="Mol. Plant">
        <title>Chromosome Scale Genome Assembly and Transcriptome Profiling of Nannochloropsis gaditana in Nitrogen Depletion.</title>
        <authorList>
            <person name="Corteggiani Carpinelli E."/>
            <person name="Telatin A."/>
            <person name="Vitulo N."/>
            <person name="Forcato C."/>
            <person name="D'Angelo M."/>
            <person name="Schiavon R."/>
            <person name="Vezzi A."/>
            <person name="Giacometti G.M."/>
            <person name="Morosinotto T."/>
            <person name="Valle G."/>
        </authorList>
    </citation>
    <scope>NUCLEOTIDE SEQUENCE [LARGE SCALE GENOMIC DNA]</scope>
    <source>
        <strain evidence="1 2">B-31</strain>
    </source>
</reference>
<sequence>MGVGLCTRGRGDSMHKSLSRPWSKDLGWKMLAKMQIIREHVIWSLVGGYLGSNRRRAFSILMCVCVLTHRFKEGAAEGGCLSVNLRSTSQDGKVRSIHARVADARTIKVRRGLAGCVCPSNFHVRFRRRRLSPSQTLDCGPTYQALRPAREGAETIHGQVEARVSKK</sequence>
<dbReference type="Proteomes" id="UP000019335">
    <property type="component" value="Chromosome 10"/>
</dbReference>
<protein>
    <submittedName>
        <fullName evidence="1">Uncharacterized protein</fullName>
    </submittedName>
</protein>